<feature type="domain" description="EamA" evidence="7">
    <location>
        <begin position="7"/>
        <end position="138"/>
    </location>
</feature>
<accession>A0A4R1KC27</accession>
<dbReference type="AlphaFoldDB" id="A0A4R1KC27"/>
<comment type="subcellular location">
    <subcellularLocation>
        <location evidence="1">Cell membrane</location>
        <topology evidence="1">Multi-pass membrane protein</topology>
    </subcellularLocation>
</comment>
<feature type="transmembrane region" description="Helical" evidence="6">
    <location>
        <begin position="61"/>
        <end position="79"/>
    </location>
</feature>
<organism evidence="8 9">
    <name type="scientific">Seleniivibrio woodruffii</name>
    <dbReference type="NCBI Taxonomy" id="1078050"/>
    <lineage>
        <taxon>Bacteria</taxon>
        <taxon>Pseudomonadati</taxon>
        <taxon>Deferribacterota</taxon>
        <taxon>Deferribacteres</taxon>
        <taxon>Deferribacterales</taxon>
        <taxon>Geovibrionaceae</taxon>
        <taxon>Seleniivibrio</taxon>
    </lineage>
</organism>
<dbReference type="InterPro" id="IPR037185">
    <property type="entry name" value="EmrE-like"/>
</dbReference>
<proteinExistence type="predicted"/>
<feature type="transmembrane region" description="Helical" evidence="6">
    <location>
        <begin position="91"/>
        <end position="112"/>
    </location>
</feature>
<feature type="transmembrane region" description="Helical" evidence="6">
    <location>
        <begin position="247"/>
        <end position="263"/>
    </location>
</feature>
<evidence type="ECO:0000256" key="5">
    <source>
        <dbReference type="ARBA" id="ARBA00023136"/>
    </source>
</evidence>
<evidence type="ECO:0000256" key="1">
    <source>
        <dbReference type="ARBA" id="ARBA00004651"/>
    </source>
</evidence>
<dbReference type="SUPFAM" id="SSF103481">
    <property type="entry name" value="Multidrug resistance efflux transporter EmrE"/>
    <property type="match status" value="2"/>
</dbReference>
<dbReference type="EMBL" id="SMGG01000003">
    <property type="protein sequence ID" value="TCK62062.1"/>
    <property type="molecule type" value="Genomic_DNA"/>
</dbReference>
<evidence type="ECO:0000256" key="6">
    <source>
        <dbReference type="SAM" id="Phobius"/>
    </source>
</evidence>
<keyword evidence="5 6" id="KW-0472">Membrane</keyword>
<dbReference type="PANTHER" id="PTHR32322:SF18">
    <property type="entry name" value="S-ADENOSYLMETHIONINE_S-ADENOSYLHOMOCYSTEINE TRANSPORTER"/>
    <property type="match status" value="1"/>
</dbReference>
<dbReference type="PANTHER" id="PTHR32322">
    <property type="entry name" value="INNER MEMBRANE TRANSPORTER"/>
    <property type="match status" value="1"/>
</dbReference>
<feature type="transmembrane region" description="Helical" evidence="6">
    <location>
        <begin position="36"/>
        <end position="54"/>
    </location>
</feature>
<keyword evidence="3 6" id="KW-0812">Transmembrane</keyword>
<evidence type="ECO:0000313" key="8">
    <source>
        <dbReference type="EMBL" id="TCK62062.1"/>
    </source>
</evidence>
<keyword evidence="9" id="KW-1185">Reference proteome</keyword>
<keyword evidence="4 6" id="KW-1133">Transmembrane helix</keyword>
<evidence type="ECO:0000313" key="9">
    <source>
        <dbReference type="Proteomes" id="UP000294614"/>
    </source>
</evidence>
<comment type="caution">
    <text evidence="8">The sequence shown here is derived from an EMBL/GenBank/DDBJ whole genome shotgun (WGS) entry which is preliminary data.</text>
</comment>
<gene>
    <name evidence="8" type="ORF">C8D98_0571</name>
</gene>
<sequence>MSDMLFYIMMVLAMVSWGESWVSAKAVAGSANTDILMFYRFLLTFISYIPVVIFMKETFRINLKGLGFTFLCSMVMIVYNEMFFTGLRYGLASIGGLLVTTLIPVMTFLIVSVANRKIPAGKDIFGLVLGMCGAMIIMKIWNADIDTLFSSGNIFFLAASVVWGFVTYLGGYVRKYTTVLTNGFYMYLFCTLIAGALVLIKGSSTAVPHTFMFWGNMVLLSVAATTFGTTLFFLAATRLGSQKTSSFVYLVPVNALVMSWLFLGEEIHLNTIAGGLLAFCAIYIINKKPKPTL</sequence>
<evidence type="ECO:0000256" key="3">
    <source>
        <dbReference type="ARBA" id="ARBA00022692"/>
    </source>
</evidence>
<feature type="transmembrane region" description="Helical" evidence="6">
    <location>
        <begin position="124"/>
        <end position="142"/>
    </location>
</feature>
<dbReference type="GO" id="GO:0005886">
    <property type="term" value="C:plasma membrane"/>
    <property type="evidence" value="ECO:0007669"/>
    <property type="project" value="UniProtKB-SubCell"/>
</dbReference>
<dbReference type="OrthoDB" id="6311298at2"/>
<feature type="transmembrane region" description="Helical" evidence="6">
    <location>
        <begin position="269"/>
        <end position="286"/>
    </location>
</feature>
<evidence type="ECO:0000256" key="2">
    <source>
        <dbReference type="ARBA" id="ARBA00022475"/>
    </source>
</evidence>
<feature type="transmembrane region" description="Helical" evidence="6">
    <location>
        <begin position="154"/>
        <end position="172"/>
    </location>
</feature>
<evidence type="ECO:0000259" key="7">
    <source>
        <dbReference type="Pfam" id="PF00892"/>
    </source>
</evidence>
<protein>
    <submittedName>
        <fullName evidence="8">Drug/metabolite transporter (DMT)-like permease</fullName>
    </submittedName>
</protein>
<dbReference type="RefSeq" id="WP_132871823.1">
    <property type="nucleotide sequence ID" value="NZ_JAJUHT010000002.1"/>
</dbReference>
<dbReference type="Pfam" id="PF00892">
    <property type="entry name" value="EamA"/>
    <property type="match status" value="2"/>
</dbReference>
<dbReference type="InterPro" id="IPR000620">
    <property type="entry name" value="EamA_dom"/>
</dbReference>
<keyword evidence="2" id="KW-1003">Cell membrane</keyword>
<feature type="transmembrane region" description="Helical" evidence="6">
    <location>
        <begin position="184"/>
        <end position="200"/>
    </location>
</feature>
<feature type="domain" description="EamA" evidence="7">
    <location>
        <begin position="151"/>
        <end position="286"/>
    </location>
</feature>
<reference evidence="8 9" key="1">
    <citation type="submission" date="2019-03" db="EMBL/GenBank/DDBJ databases">
        <title>Genomic Encyclopedia of Type Strains, Phase IV (KMG-IV): sequencing the most valuable type-strain genomes for metagenomic binning, comparative biology and taxonomic classification.</title>
        <authorList>
            <person name="Goeker M."/>
        </authorList>
    </citation>
    <scope>NUCLEOTIDE SEQUENCE [LARGE SCALE GENOMIC DNA]</scope>
    <source>
        <strain evidence="8 9">DSM 24984</strain>
    </source>
</reference>
<dbReference type="Proteomes" id="UP000294614">
    <property type="component" value="Unassembled WGS sequence"/>
</dbReference>
<dbReference type="InterPro" id="IPR050638">
    <property type="entry name" value="AA-Vitamin_Transporters"/>
</dbReference>
<evidence type="ECO:0000256" key="4">
    <source>
        <dbReference type="ARBA" id="ARBA00022989"/>
    </source>
</evidence>
<name>A0A4R1KC27_9BACT</name>
<feature type="transmembrane region" description="Helical" evidence="6">
    <location>
        <begin position="212"/>
        <end position="235"/>
    </location>
</feature>